<dbReference type="SUPFAM" id="SSF53474">
    <property type="entry name" value="alpha/beta-Hydrolases"/>
    <property type="match status" value="1"/>
</dbReference>
<accession>A0A3N2QBT7</accession>
<dbReference type="Proteomes" id="UP000270927">
    <property type="component" value="Unassembled WGS sequence"/>
</dbReference>
<protein>
    <recommendedName>
        <fullName evidence="1">DUF676 domain-containing protein</fullName>
    </recommendedName>
</protein>
<dbReference type="Pfam" id="PF05057">
    <property type="entry name" value="DUF676"/>
    <property type="match status" value="1"/>
</dbReference>
<reference evidence="2 3" key="1">
    <citation type="submission" date="2018-09" db="EMBL/GenBank/DDBJ databases">
        <title>Comparative Genomics of Wolbachia-Cardinium Dual Endosymbiosis in a Plant-Parasitic Nematode.</title>
        <authorList>
            <person name="Brown A.M.V."/>
            <person name="Wasala S.K."/>
            <person name="Howe D.K."/>
            <person name="Peetz A.B."/>
            <person name="Zasada I.A."/>
            <person name="Denver D.R."/>
        </authorList>
    </citation>
    <scope>NUCLEOTIDE SEQUENCE [LARGE SCALE GENOMIC DNA]</scope>
    <source>
        <strain evidence="2 3">Pp_1</strain>
    </source>
</reference>
<dbReference type="EMBL" id="RARA01000026">
    <property type="protein sequence ID" value="ROT47119.1"/>
    <property type="molecule type" value="Genomic_DNA"/>
</dbReference>
<gene>
    <name evidence="2" type="ORF">EDM02_04520</name>
</gene>
<evidence type="ECO:0000259" key="1">
    <source>
        <dbReference type="Pfam" id="PF05057"/>
    </source>
</evidence>
<evidence type="ECO:0000313" key="2">
    <source>
        <dbReference type="EMBL" id="ROT47119.1"/>
    </source>
</evidence>
<name>A0A3N2QBT7_9BACT</name>
<dbReference type="InterPro" id="IPR007751">
    <property type="entry name" value="DUF676_lipase-like"/>
</dbReference>
<comment type="caution">
    <text evidence="2">The sequence shown here is derived from an EMBL/GenBank/DDBJ whole genome shotgun (WGS) entry which is preliminary data.</text>
</comment>
<dbReference type="RefSeq" id="WP_123663372.1">
    <property type="nucleotide sequence ID" value="NZ_RARA01000026.1"/>
</dbReference>
<keyword evidence="3" id="KW-1185">Reference proteome</keyword>
<evidence type="ECO:0000313" key="3">
    <source>
        <dbReference type="Proteomes" id="UP000270927"/>
    </source>
</evidence>
<dbReference type="InterPro" id="IPR029058">
    <property type="entry name" value="AB_hydrolase_fold"/>
</dbReference>
<dbReference type="OrthoDB" id="980561at2"/>
<dbReference type="Gene3D" id="3.40.50.1820">
    <property type="entry name" value="alpha/beta hydrolase"/>
    <property type="match status" value="1"/>
</dbReference>
<proteinExistence type="predicted"/>
<feature type="domain" description="DUF676" evidence="1">
    <location>
        <begin position="65"/>
        <end position="182"/>
    </location>
</feature>
<dbReference type="AlphaFoldDB" id="A0A3N2QBT7"/>
<organism evidence="2 3">
    <name type="scientific">Candidatus Cardinium hertigii</name>
    <dbReference type="NCBI Taxonomy" id="247481"/>
    <lineage>
        <taxon>Bacteria</taxon>
        <taxon>Pseudomonadati</taxon>
        <taxon>Bacteroidota</taxon>
        <taxon>Cytophagia</taxon>
        <taxon>Cytophagales</taxon>
        <taxon>Amoebophilaceae</taxon>
        <taxon>Candidatus Cardinium</taxon>
    </lineage>
</organism>
<sequence>MPACNTNIKQYGLNLVFVTLTSILVGCTKNSVQMQMHSLENQLQVLPQTDNVAISALVQKPAFAVLLLHGLMANSDELQPIAAKTFARFGDSVLIMQPKCRAGYTSVRQSTKDQAENVFNYIKSNLTACNKKAGSFPLIIIGYSHGGVLACILGNNYRNKLNIFGIITLNAPLMGTPVLERNFTDVQEFISHAQEGFQLIDCPRPLSKIQRNMGICARALTWIHWIPCVRGLKDIFPKSTCVDEVNNFVRHDANEIRFLLIGSHQNDFGKIFNLDPNIPEYNSAIKKLNNAYAQFVTGKNGGHHDTLIPLRSQLCRGESFSELSTIIDTSDNDPIIMAMPSQPNIKGHIYRDITHAGNLIVIDTDLFVNNGETALYSNRILNDLIKFMEEQVQGLV</sequence>